<dbReference type="EMBL" id="JAIQCJ010001624">
    <property type="protein sequence ID" value="KAJ8788345.1"/>
    <property type="molecule type" value="Genomic_DNA"/>
</dbReference>
<dbReference type="InterPro" id="IPR032675">
    <property type="entry name" value="LRR_dom_sf"/>
</dbReference>
<feature type="region of interest" description="Disordered" evidence="3">
    <location>
        <begin position="143"/>
        <end position="165"/>
    </location>
</feature>
<reference evidence="4 5" key="1">
    <citation type="submission" date="2022-11" db="EMBL/GenBank/DDBJ databases">
        <title>Whole genome sequence of Eschrichtius robustus ER-17-0199.</title>
        <authorList>
            <person name="Bruniche-Olsen A."/>
            <person name="Black A.N."/>
            <person name="Fields C.J."/>
            <person name="Walden K."/>
            <person name="Dewoody J.A."/>
        </authorList>
    </citation>
    <scope>NUCLEOTIDE SEQUENCE [LARGE SCALE GENOMIC DNA]</scope>
    <source>
        <strain evidence="4">ER-17-0199</strain>
        <tissue evidence="4">Blubber</tissue>
    </source>
</reference>
<evidence type="ECO:0000256" key="3">
    <source>
        <dbReference type="SAM" id="MobiDB-lite"/>
    </source>
</evidence>
<name>A0AB34HBR1_ESCRO</name>
<proteinExistence type="predicted"/>
<evidence type="ECO:0000313" key="4">
    <source>
        <dbReference type="EMBL" id="KAJ8788345.1"/>
    </source>
</evidence>
<dbReference type="InterPro" id="IPR050836">
    <property type="entry name" value="SDS22/Internalin_LRR"/>
</dbReference>
<feature type="compositionally biased region" description="Basic and acidic residues" evidence="3">
    <location>
        <begin position="148"/>
        <end position="165"/>
    </location>
</feature>
<dbReference type="Gene3D" id="3.80.10.10">
    <property type="entry name" value="Ribonuclease Inhibitor"/>
    <property type="match status" value="1"/>
</dbReference>
<evidence type="ECO:0000256" key="2">
    <source>
        <dbReference type="ARBA" id="ARBA00022737"/>
    </source>
</evidence>
<comment type="caution">
    <text evidence="4">The sequence shown here is derived from an EMBL/GenBank/DDBJ whole genome shotgun (WGS) entry which is preliminary data.</text>
</comment>
<dbReference type="Proteomes" id="UP001159641">
    <property type="component" value="Unassembled WGS sequence"/>
</dbReference>
<sequence>MIECENLNQEDIIKELCLCNGLSYEMIGQEGSDTSKLEMFFSGYPCIVGLSLFPNLTSLTIVAQDIKEISGLETCLRLKELWIAECCIEGLQTLKNLSDLNLAGNLISSIGRCLDPNEQLERLNLSGNQICSFKLERELTELRGSGKGHNDRSSNNKVTELEKSKNCETVTEEPSLQQKIVTKLNALNERVTFWNKKLDEYV</sequence>
<dbReference type="PANTHER" id="PTHR46652">
    <property type="entry name" value="LEUCINE-RICH REPEAT AND IQ DOMAIN-CONTAINING PROTEIN 1-RELATED"/>
    <property type="match status" value="1"/>
</dbReference>
<gene>
    <name evidence="4" type="ORF">J1605_000401</name>
</gene>
<dbReference type="InterPro" id="IPR001611">
    <property type="entry name" value="Leu-rich_rpt"/>
</dbReference>
<keyword evidence="1" id="KW-0433">Leucine-rich repeat</keyword>
<evidence type="ECO:0000313" key="5">
    <source>
        <dbReference type="Proteomes" id="UP001159641"/>
    </source>
</evidence>
<evidence type="ECO:0008006" key="6">
    <source>
        <dbReference type="Google" id="ProtNLM"/>
    </source>
</evidence>
<evidence type="ECO:0000256" key="1">
    <source>
        <dbReference type="ARBA" id="ARBA00022614"/>
    </source>
</evidence>
<dbReference type="Pfam" id="PF13855">
    <property type="entry name" value="LRR_8"/>
    <property type="match status" value="1"/>
</dbReference>
<accession>A0AB34HBR1</accession>
<keyword evidence="5" id="KW-1185">Reference proteome</keyword>
<dbReference type="PANTHER" id="PTHR46652:SF3">
    <property type="entry name" value="LEUCINE-RICH REPEAT-CONTAINING PROTEIN 9"/>
    <property type="match status" value="1"/>
</dbReference>
<dbReference type="AlphaFoldDB" id="A0AB34HBR1"/>
<keyword evidence="2" id="KW-0677">Repeat</keyword>
<protein>
    <recommendedName>
        <fullName evidence="6">Leucine-rich repeat-containing protein 61</fullName>
    </recommendedName>
</protein>
<organism evidence="4 5">
    <name type="scientific">Eschrichtius robustus</name>
    <name type="common">California gray whale</name>
    <name type="synonym">Eschrichtius gibbosus</name>
    <dbReference type="NCBI Taxonomy" id="9764"/>
    <lineage>
        <taxon>Eukaryota</taxon>
        <taxon>Metazoa</taxon>
        <taxon>Chordata</taxon>
        <taxon>Craniata</taxon>
        <taxon>Vertebrata</taxon>
        <taxon>Euteleostomi</taxon>
        <taxon>Mammalia</taxon>
        <taxon>Eutheria</taxon>
        <taxon>Laurasiatheria</taxon>
        <taxon>Artiodactyla</taxon>
        <taxon>Whippomorpha</taxon>
        <taxon>Cetacea</taxon>
        <taxon>Mysticeti</taxon>
        <taxon>Eschrichtiidae</taxon>
        <taxon>Eschrichtius</taxon>
    </lineage>
</organism>
<dbReference type="SUPFAM" id="SSF52075">
    <property type="entry name" value="Outer arm dynein light chain 1"/>
    <property type="match status" value="1"/>
</dbReference>
<dbReference type="PROSITE" id="PS51450">
    <property type="entry name" value="LRR"/>
    <property type="match status" value="1"/>
</dbReference>